<dbReference type="PANTHER" id="PTHR30600:SF7">
    <property type="entry name" value="CYTOCHROME C PEROXIDASE-RELATED"/>
    <property type="match status" value="1"/>
</dbReference>
<dbReference type="SUPFAM" id="SSF46626">
    <property type="entry name" value="Cytochrome c"/>
    <property type="match status" value="2"/>
</dbReference>
<dbReference type="Gene3D" id="1.10.760.10">
    <property type="entry name" value="Cytochrome c-like domain"/>
    <property type="match status" value="2"/>
</dbReference>
<dbReference type="GO" id="GO:0004130">
    <property type="term" value="F:cytochrome-c peroxidase activity"/>
    <property type="evidence" value="ECO:0007669"/>
    <property type="project" value="TreeGrafter"/>
</dbReference>
<feature type="domain" description="Cytochrome c" evidence="11">
    <location>
        <begin position="66"/>
        <end position="171"/>
    </location>
</feature>
<dbReference type="InterPro" id="IPR009056">
    <property type="entry name" value="Cyt_c-like_dom"/>
</dbReference>
<evidence type="ECO:0000256" key="1">
    <source>
        <dbReference type="ARBA" id="ARBA00004418"/>
    </source>
</evidence>
<dbReference type="InterPro" id="IPR051395">
    <property type="entry name" value="Cytochrome_c_Peroxidase/MauG"/>
</dbReference>
<keyword evidence="7 9" id="KW-0408">Iron</keyword>
<sequence length="356" mass="39084">MKKVLISATIITATIVACNSGSDQKESGKEEKAKTETKKKEEADPVAKQAKAYFKQLPKPASFDRPIAKLGKKLYYETDVSLSGDMSCNSCHMLDNYGVDNEPTSPGHDGTRGERNSPSVYNAYFHIAQFWDGRAADLKEQAKGPVLNPIEMGMKSKTDVESVLGDNDEYKKMFAEAFPDDKKPINFDNMAEAIAEFEKTLSTPAPFDDYLGGKSDALSSAQKEGLQTFIETGCTTCHMGPGLGGQMYQKFGLVEGPYWEYTGSEHKDEGRFDVTGNEGDKYFFKVPSLRNVHKTAPYFHDGSVADLNEAIKIMGKTQLGKDLTEKQVASISTFLKSLTGEIPEHALQSEPATASM</sequence>
<organism evidence="12 13">
    <name type="scientific">Salibacter halophilus</name>
    <dbReference type="NCBI Taxonomy" id="1803916"/>
    <lineage>
        <taxon>Bacteria</taxon>
        <taxon>Pseudomonadati</taxon>
        <taxon>Bacteroidota</taxon>
        <taxon>Flavobacteriia</taxon>
        <taxon>Flavobacteriales</taxon>
        <taxon>Salibacteraceae</taxon>
        <taxon>Salibacter</taxon>
    </lineage>
</organism>
<dbReference type="PANTHER" id="PTHR30600">
    <property type="entry name" value="CYTOCHROME C PEROXIDASE-RELATED"/>
    <property type="match status" value="1"/>
</dbReference>
<keyword evidence="6" id="KW-0560">Oxidoreductase</keyword>
<feature type="domain" description="Cytochrome c" evidence="11">
    <location>
        <begin position="220"/>
        <end position="339"/>
    </location>
</feature>
<keyword evidence="4" id="KW-0732">Signal</keyword>
<dbReference type="GO" id="GO:0042597">
    <property type="term" value="C:periplasmic space"/>
    <property type="evidence" value="ECO:0007669"/>
    <property type="project" value="UniProtKB-SubCell"/>
</dbReference>
<comment type="caution">
    <text evidence="12">The sequence shown here is derived from an EMBL/GenBank/DDBJ whole genome shotgun (WGS) entry which is preliminary data.</text>
</comment>
<keyword evidence="5" id="KW-0574">Periplasm</keyword>
<evidence type="ECO:0000256" key="3">
    <source>
        <dbReference type="ARBA" id="ARBA00022723"/>
    </source>
</evidence>
<evidence type="ECO:0000256" key="9">
    <source>
        <dbReference type="PIRSR" id="PIRSR000294-2"/>
    </source>
</evidence>
<evidence type="ECO:0000256" key="2">
    <source>
        <dbReference type="ARBA" id="ARBA00022617"/>
    </source>
</evidence>
<comment type="subcellular location">
    <subcellularLocation>
        <location evidence="1">Periplasm</location>
    </subcellularLocation>
</comment>
<feature type="binding site" description="covalent" evidence="8">
    <location>
        <position position="234"/>
    </location>
    <ligand>
        <name>heme c</name>
        <dbReference type="ChEBI" id="CHEBI:61717"/>
        <label>2</label>
    </ligand>
</feature>
<dbReference type="Proteomes" id="UP000435357">
    <property type="component" value="Unassembled WGS sequence"/>
</dbReference>
<gene>
    <name evidence="12" type="ORF">F3059_12940</name>
</gene>
<feature type="binding site" description="axial binding residue" evidence="9">
    <location>
        <position position="314"/>
    </location>
    <ligand>
        <name>heme c</name>
        <dbReference type="ChEBI" id="CHEBI:61717"/>
        <label>2</label>
    </ligand>
    <ligandPart>
        <name>Fe</name>
        <dbReference type="ChEBI" id="CHEBI:18248"/>
    </ligandPart>
</feature>
<dbReference type="GO" id="GO:0020037">
    <property type="term" value="F:heme binding"/>
    <property type="evidence" value="ECO:0007669"/>
    <property type="project" value="InterPro"/>
</dbReference>
<dbReference type="Pfam" id="PF03150">
    <property type="entry name" value="CCP_MauG"/>
    <property type="match status" value="1"/>
</dbReference>
<feature type="region of interest" description="Disordered" evidence="10">
    <location>
        <begin position="21"/>
        <end position="46"/>
    </location>
</feature>
<keyword evidence="2 8" id="KW-0349">Heme</keyword>
<dbReference type="PROSITE" id="PS51257">
    <property type="entry name" value="PROKAR_LIPOPROTEIN"/>
    <property type="match status" value="1"/>
</dbReference>
<dbReference type="InterPro" id="IPR004852">
    <property type="entry name" value="Di-haem_cyt_c_peroxidsae"/>
</dbReference>
<dbReference type="RefSeq" id="WP_151169956.1">
    <property type="nucleotide sequence ID" value="NZ_WACR01000013.1"/>
</dbReference>
<keyword evidence="12" id="KW-0575">Peroxidase</keyword>
<feature type="binding site" description="axial binding residue" evidence="9">
    <location>
        <position position="238"/>
    </location>
    <ligand>
        <name>heme c</name>
        <dbReference type="ChEBI" id="CHEBI:61717"/>
        <label>2</label>
    </ligand>
    <ligandPart>
        <name>Fe</name>
        <dbReference type="ChEBI" id="CHEBI:18248"/>
    </ligandPart>
</feature>
<dbReference type="GO" id="GO:0046872">
    <property type="term" value="F:metal ion binding"/>
    <property type="evidence" value="ECO:0007669"/>
    <property type="project" value="UniProtKB-KW"/>
</dbReference>
<dbReference type="OrthoDB" id="9805202at2"/>
<comment type="cofactor">
    <cofactor evidence="8">
        <name>heme</name>
        <dbReference type="ChEBI" id="CHEBI:30413"/>
    </cofactor>
    <text evidence="8">Binds 2 heme groups.</text>
</comment>
<dbReference type="PIRSF" id="PIRSF000294">
    <property type="entry name" value="Cytochrome-c_peroxidase"/>
    <property type="match status" value="1"/>
</dbReference>
<evidence type="ECO:0000256" key="6">
    <source>
        <dbReference type="ARBA" id="ARBA00023002"/>
    </source>
</evidence>
<comment type="PTM">
    <text evidence="8">Binds 2 heme groups per subunit.</text>
</comment>
<evidence type="ECO:0000256" key="7">
    <source>
        <dbReference type="ARBA" id="ARBA00023004"/>
    </source>
</evidence>
<evidence type="ECO:0000256" key="8">
    <source>
        <dbReference type="PIRSR" id="PIRSR000294-1"/>
    </source>
</evidence>
<dbReference type="InterPro" id="IPR026259">
    <property type="entry name" value="MauG/Cytc_peroxidase"/>
</dbReference>
<feature type="compositionally biased region" description="Basic and acidic residues" evidence="10">
    <location>
        <begin position="23"/>
        <end position="45"/>
    </location>
</feature>
<feature type="binding site" description="covalent" evidence="8">
    <location>
        <position position="237"/>
    </location>
    <ligand>
        <name>heme c</name>
        <dbReference type="ChEBI" id="CHEBI:61717"/>
        <label>2</label>
    </ligand>
</feature>
<evidence type="ECO:0000313" key="13">
    <source>
        <dbReference type="Proteomes" id="UP000435357"/>
    </source>
</evidence>
<dbReference type="InterPro" id="IPR036909">
    <property type="entry name" value="Cyt_c-like_dom_sf"/>
</dbReference>
<accession>A0A6N6M110</accession>
<keyword evidence="13" id="KW-1185">Reference proteome</keyword>
<dbReference type="GO" id="GO:0009055">
    <property type="term" value="F:electron transfer activity"/>
    <property type="evidence" value="ECO:0007669"/>
    <property type="project" value="InterPro"/>
</dbReference>
<feature type="binding site" description="axial binding residue" evidence="9">
    <location>
        <position position="108"/>
    </location>
    <ligand>
        <name>heme c</name>
        <dbReference type="ChEBI" id="CHEBI:61717"/>
        <label>1</label>
    </ligand>
    <ligandPart>
        <name>Fe</name>
        <dbReference type="ChEBI" id="CHEBI:18248"/>
    </ligandPart>
</feature>
<evidence type="ECO:0000256" key="5">
    <source>
        <dbReference type="ARBA" id="ARBA00022764"/>
    </source>
</evidence>
<dbReference type="EMBL" id="WACR01000013">
    <property type="protein sequence ID" value="KAB1061978.1"/>
    <property type="molecule type" value="Genomic_DNA"/>
</dbReference>
<keyword evidence="3 9" id="KW-0479">Metal-binding</keyword>
<evidence type="ECO:0000259" key="11">
    <source>
        <dbReference type="PROSITE" id="PS51007"/>
    </source>
</evidence>
<dbReference type="PROSITE" id="PS51007">
    <property type="entry name" value="CYTC"/>
    <property type="match status" value="2"/>
</dbReference>
<feature type="binding site" description="covalent" evidence="8">
    <location>
        <position position="88"/>
    </location>
    <ligand>
        <name>heme c</name>
        <dbReference type="ChEBI" id="CHEBI:61717"/>
        <label>1</label>
    </ligand>
</feature>
<protein>
    <submittedName>
        <fullName evidence="12">Cytochrome-c peroxidase</fullName>
    </submittedName>
</protein>
<reference evidence="12 13" key="1">
    <citation type="submission" date="2019-09" db="EMBL/GenBank/DDBJ databases">
        <title>Genomes of Cryomorphaceae.</title>
        <authorList>
            <person name="Bowman J.P."/>
        </authorList>
    </citation>
    <scope>NUCLEOTIDE SEQUENCE [LARGE SCALE GENOMIC DNA]</scope>
    <source>
        <strain evidence="12 13">KCTC 52047</strain>
    </source>
</reference>
<feature type="binding site" description="axial binding residue" evidence="9">
    <location>
        <position position="92"/>
    </location>
    <ligand>
        <name>heme c</name>
        <dbReference type="ChEBI" id="CHEBI:61717"/>
        <label>1</label>
    </ligand>
    <ligandPart>
        <name>Fe</name>
        <dbReference type="ChEBI" id="CHEBI:18248"/>
    </ligandPart>
</feature>
<proteinExistence type="predicted"/>
<evidence type="ECO:0000313" key="12">
    <source>
        <dbReference type="EMBL" id="KAB1061978.1"/>
    </source>
</evidence>
<evidence type="ECO:0000256" key="4">
    <source>
        <dbReference type="ARBA" id="ARBA00022729"/>
    </source>
</evidence>
<dbReference type="AlphaFoldDB" id="A0A6N6M110"/>
<evidence type="ECO:0000256" key="10">
    <source>
        <dbReference type="SAM" id="MobiDB-lite"/>
    </source>
</evidence>
<feature type="binding site" description="covalent" evidence="8">
    <location>
        <position position="91"/>
    </location>
    <ligand>
        <name>heme c</name>
        <dbReference type="ChEBI" id="CHEBI:61717"/>
        <label>1</label>
    </ligand>
</feature>
<name>A0A6N6M110_9FLAO</name>